<dbReference type="RefSeq" id="WP_375558255.1">
    <property type="nucleotide sequence ID" value="NZ_JBBVGT010000003.1"/>
</dbReference>
<proteinExistence type="predicted"/>
<dbReference type="Pfam" id="PF14175">
    <property type="entry name" value="YaaC"/>
    <property type="match status" value="1"/>
</dbReference>
<organism evidence="1 2">
    <name type="scientific">Albibacterium profundi</name>
    <dbReference type="NCBI Taxonomy" id="3134906"/>
    <lineage>
        <taxon>Bacteria</taxon>
        <taxon>Pseudomonadati</taxon>
        <taxon>Bacteroidota</taxon>
        <taxon>Sphingobacteriia</taxon>
        <taxon>Sphingobacteriales</taxon>
        <taxon>Sphingobacteriaceae</taxon>
        <taxon>Albibacterium</taxon>
    </lineage>
</organism>
<accession>A0ABV5CGN5</accession>
<evidence type="ECO:0000313" key="1">
    <source>
        <dbReference type="EMBL" id="MFB5946726.1"/>
    </source>
</evidence>
<sequence>MKLEDLGEIALRDYRPVRYFPFQNEAGSAFILTSEPFNYLEAFLESELNSVKRDSSKKKKENLSKAIYFTKLSQDFFNSSLTANMPSKGTLLYYSFINLVKVYLIKNEYNLEKKLEHHGLTLPPDSKDVLKLIKNGDDGISIFHEFAKTLGKEIVNDTGSTIKFQELLRDLPEIHEICYALDLFPLTKRKFLPVDINIRTNANHNKIYYTLSYEKKFDKLMKTEKLSKGIFKELLDRQDIIDDTRCHHFKSTLILRYTNKSDISWKRCYPKLIDNINKLGISPMITRGGYRFYLDLESSRFHRLSSILGFAFYLGTVGRYRPTLNEDILKGRYQSAINEAIVSCPHQFFYLLVSYITKQVCAVPMAKIS</sequence>
<dbReference type="Proteomes" id="UP001580928">
    <property type="component" value="Unassembled WGS sequence"/>
</dbReference>
<protein>
    <submittedName>
        <fullName evidence="1">YaaC family protein</fullName>
    </submittedName>
</protein>
<dbReference type="InterPro" id="IPR026988">
    <property type="entry name" value="YaaC-like"/>
</dbReference>
<keyword evidence="2" id="KW-1185">Reference proteome</keyword>
<dbReference type="EMBL" id="JBBVGT010000003">
    <property type="protein sequence ID" value="MFB5946726.1"/>
    <property type="molecule type" value="Genomic_DNA"/>
</dbReference>
<evidence type="ECO:0000313" key="2">
    <source>
        <dbReference type="Proteomes" id="UP001580928"/>
    </source>
</evidence>
<name>A0ABV5CGN5_9SPHI</name>
<reference evidence="1 2" key="1">
    <citation type="submission" date="2024-04" db="EMBL/GenBank/DDBJ databases">
        <title>Albibacterium profundi sp. nov., isolated from sediment of the Challenger Deep of Mariana Trench.</title>
        <authorList>
            <person name="Wang Y."/>
        </authorList>
    </citation>
    <scope>NUCLEOTIDE SEQUENCE [LARGE SCALE GENOMIC DNA]</scope>
    <source>
        <strain evidence="1 2">RHL897</strain>
    </source>
</reference>
<gene>
    <name evidence="1" type="ORF">WKR92_12905</name>
</gene>
<comment type="caution">
    <text evidence="1">The sequence shown here is derived from an EMBL/GenBank/DDBJ whole genome shotgun (WGS) entry which is preliminary data.</text>
</comment>